<comment type="caution">
    <text evidence="1">The sequence shown here is derived from an EMBL/GenBank/DDBJ whole genome shotgun (WGS) entry which is preliminary data.</text>
</comment>
<evidence type="ECO:0000313" key="1">
    <source>
        <dbReference type="EMBL" id="EMI16062.1"/>
    </source>
</evidence>
<keyword evidence="2" id="KW-1185">Reference proteome</keyword>
<gene>
    <name evidence="1" type="ORF">RMSM_07023</name>
</gene>
<accession>M5RL10</accession>
<dbReference type="EMBL" id="ANOG01001003">
    <property type="protein sequence ID" value="EMI16062.1"/>
    <property type="molecule type" value="Genomic_DNA"/>
</dbReference>
<organism evidence="1 2">
    <name type="scientific">Rhodopirellula maiorica SM1</name>
    <dbReference type="NCBI Taxonomy" id="1265738"/>
    <lineage>
        <taxon>Bacteria</taxon>
        <taxon>Pseudomonadati</taxon>
        <taxon>Planctomycetota</taxon>
        <taxon>Planctomycetia</taxon>
        <taxon>Pirellulales</taxon>
        <taxon>Pirellulaceae</taxon>
        <taxon>Novipirellula</taxon>
    </lineage>
</organism>
<dbReference type="Proteomes" id="UP000011991">
    <property type="component" value="Unassembled WGS sequence"/>
</dbReference>
<sequence>MPDLRSFALVAERKGKLVSADQSLLIRFGVVNRLVFDCDGLTGLRVQCGGRGCCVATATKRHGANRQ</sequence>
<proteinExistence type="predicted"/>
<protein>
    <submittedName>
        <fullName evidence="1">Uncharacterized protein</fullName>
    </submittedName>
</protein>
<dbReference type="AlphaFoldDB" id="M5RL10"/>
<name>M5RL10_9BACT</name>
<evidence type="ECO:0000313" key="2">
    <source>
        <dbReference type="Proteomes" id="UP000011991"/>
    </source>
</evidence>
<reference evidence="1 2" key="1">
    <citation type="journal article" date="2013" name="Mar. Genomics">
        <title>Expression of sulfatases in Rhodopirellula baltica and the diversity of sulfatases in the genus Rhodopirellula.</title>
        <authorList>
            <person name="Wegner C.E."/>
            <person name="Richter-Heitmann T."/>
            <person name="Klindworth A."/>
            <person name="Klockow C."/>
            <person name="Richter M."/>
            <person name="Achstetter T."/>
            <person name="Glockner F.O."/>
            <person name="Harder J."/>
        </authorList>
    </citation>
    <scope>NUCLEOTIDE SEQUENCE [LARGE SCALE GENOMIC DNA]</scope>
    <source>
        <strain evidence="1 2">SM1</strain>
    </source>
</reference>